<gene>
    <name evidence="2" type="ORF">HRE60_10590</name>
</gene>
<accession>A0A7L6WN62</accession>
<dbReference type="AlphaFoldDB" id="A0A7L6WN62"/>
<dbReference type="EMBL" id="CP054155">
    <property type="protein sequence ID" value="QMI52123.1"/>
    <property type="molecule type" value="Genomic_DNA"/>
</dbReference>
<dbReference type="PANTHER" id="PTHR13696:SF99">
    <property type="entry name" value="COBYRINIC ACID AC-DIAMIDE SYNTHASE"/>
    <property type="match status" value="1"/>
</dbReference>
<geneLocation type="plasmid" evidence="2 3">
    <name>pIKMIN-B502</name>
</geneLocation>
<dbReference type="RefSeq" id="WP_181671448.1">
    <property type="nucleotide sequence ID" value="NZ_CP054155.1"/>
</dbReference>
<feature type="domain" description="AAA" evidence="1">
    <location>
        <begin position="3"/>
        <end position="170"/>
    </location>
</feature>
<dbReference type="InterPro" id="IPR050678">
    <property type="entry name" value="DNA_Partitioning_ATPase"/>
</dbReference>
<dbReference type="SUPFAM" id="SSF52540">
    <property type="entry name" value="P-loop containing nucleoside triphosphate hydrolases"/>
    <property type="match status" value="1"/>
</dbReference>
<evidence type="ECO:0000259" key="1">
    <source>
        <dbReference type="Pfam" id="PF13614"/>
    </source>
</evidence>
<protein>
    <submittedName>
        <fullName evidence="2">ParA family protein</fullName>
    </submittedName>
</protein>
<dbReference type="PANTHER" id="PTHR13696">
    <property type="entry name" value="P-LOOP CONTAINING NUCLEOSIDE TRIPHOSPHATE HYDROLASE"/>
    <property type="match status" value="1"/>
</dbReference>
<reference evidence="2 3" key="1">
    <citation type="journal article" date="2020" name="Microbiol. Resour. Announc.">
        <title>Complete Genome Sequence of Streptococcus salivarius DB-B5, a Novel Probiotic Candidate Isolated from the Supragingival Plaque of a Healthy Female Subject.</title>
        <authorList>
            <person name="Fields F.R."/>
            <person name="Li X."/>
            <person name="Navarre W.W."/>
            <person name="Naito M."/>
        </authorList>
    </citation>
    <scope>NUCLEOTIDE SEQUENCE [LARGE SCALE GENOMIC DNA]</scope>
    <source>
        <strain evidence="2 3">DB-B5</strain>
        <plasmid evidence="2 3">pIKMIN-B502</plasmid>
    </source>
</reference>
<dbReference type="Gene3D" id="3.40.50.300">
    <property type="entry name" value="P-loop containing nucleotide triphosphate hydrolases"/>
    <property type="match status" value="1"/>
</dbReference>
<evidence type="ECO:0000313" key="2">
    <source>
        <dbReference type="EMBL" id="QMI52123.1"/>
    </source>
</evidence>
<dbReference type="InterPro" id="IPR027417">
    <property type="entry name" value="P-loop_NTPase"/>
</dbReference>
<dbReference type="Proteomes" id="UP000516705">
    <property type="component" value="Plasmid pIKMIN-B502"/>
</dbReference>
<evidence type="ECO:0000313" key="3">
    <source>
        <dbReference type="Proteomes" id="UP000516705"/>
    </source>
</evidence>
<proteinExistence type="predicted"/>
<dbReference type="InterPro" id="IPR025669">
    <property type="entry name" value="AAA_dom"/>
</dbReference>
<organism evidence="2 3">
    <name type="scientific">Streptococcus salivarius</name>
    <dbReference type="NCBI Taxonomy" id="1304"/>
    <lineage>
        <taxon>Bacteria</taxon>
        <taxon>Bacillati</taxon>
        <taxon>Bacillota</taxon>
        <taxon>Bacilli</taxon>
        <taxon>Lactobacillales</taxon>
        <taxon>Streptococcaceae</taxon>
        <taxon>Streptococcus</taxon>
    </lineage>
</organism>
<keyword evidence="2" id="KW-0614">Plasmid</keyword>
<name>A0A7L6WN62_STRSL</name>
<dbReference type="Pfam" id="PF13614">
    <property type="entry name" value="AAA_31"/>
    <property type="match status" value="1"/>
</dbReference>
<sequence>MTKIYTFTISAGGGGKTTITGNGGFYLAEKKNKRVLFIDEDQSCALTSVLTKPMADEIGVDHAEFLESVDGSKYSVKGIYEKKDDDPIPLKITDNISLIAGYSQLPDYEGVAGKNMGMSIAQWYDRNKEWIEANFDYILIDTHNDEAENHFLTSAFYASDVVVAVLPADNTVFGKIPILKERLELINSASRSGNKKFVVVGNKFLSNAGDPTESRETTKRFEELMAKEPETYLGYFKYRAKWLGAFKSSGIPITQKAKKKSGQSQSDKQFIEDCWKLMDKIFKY</sequence>